<keyword evidence="2" id="KW-1185">Reference proteome</keyword>
<dbReference type="EMBL" id="BSEH01000569">
    <property type="protein sequence ID" value="GLJ58846.1"/>
    <property type="molecule type" value="Genomic_DNA"/>
</dbReference>
<comment type="caution">
    <text evidence="1">The sequence shown here is derived from an EMBL/GenBank/DDBJ whole genome shotgun (WGS) entry which is preliminary data.</text>
</comment>
<dbReference type="Proteomes" id="UP001234787">
    <property type="component" value="Unassembled WGS sequence"/>
</dbReference>
<dbReference type="AlphaFoldDB" id="A0AAD3NSZ4"/>
<evidence type="ECO:0000313" key="1">
    <source>
        <dbReference type="EMBL" id="GLJ58846.1"/>
    </source>
</evidence>
<accession>A0AAD3NSZ4</accession>
<proteinExistence type="predicted"/>
<evidence type="ECO:0000313" key="2">
    <source>
        <dbReference type="Proteomes" id="UP001234787"/>
    </source>
</evidence>
<protein>
    <submittedName>
        <fullName evidence="1">Uncharacterized protein</fullName>
    </submittedName>
</protein>
<sequence length="172" mass="18959">MTRPPEQLRVNGEHDLPVSTPQLLNSTSVEDGAVMRSERNEVARPTGEDLVAASILCASGALEMIWKNSATFFDHFPFQSHIRLSSLRVTSSDNCTFIEEEIGSFVGPISLGCEIPFDPGLLPPPIIFPGPNLVSNLGISIHVHRLRSLRSIVWIEGENYKKQLSFMSSISI</sequence>
<organism evidence="1 2">
    <name type="scientific">Cryptomeria japonica</name>
    <name type="common">Japanese cedar</name>
    <name type="synonym">Cupressus japonica</name>
    <dbReference type="NCBI Taxonomy" id="3369"/>
    <lineage>
        <taxon>Eukaryota</taxon>
        <taxon>Viridiplantae</taxon>
        <taxon>Streptophyta</taxon>
        <taxon>Embryophyta</taxon>
        <taxon>Tracheophyta</taxon>
        <taxon>Spermatophyta</taxon>
        <taxon>Pinopsida</taxon>
        <taxon>Pinidae</taxon>
        <taxon>Conifers II</taxon>
        <taxon>Cupressales</taxon>
        <taxon>Cupressaceae</taxon>
        <taxon>Cryptomeria</taxon>
    </lineage>
</organism>
<name>A0AAD3NSZ4_CRYJA</name>
<gene>
    <name evidence="1" type="ORF">SUGI_1480320</name>
</gene>
<reference evidence="1" key="1">
    <citation type="submission" date="2022-12" db="EMBL/GenBank/DDBJ databases">
        <title>Chromosome-Level Genome Assembly of Japanese Cedar (Cryptomeriajaponica D. Don).</title>
        <authorList>
            <person name="Fujino T."/>
            <person name="Yamaguchi K."/>
            <person name="Yokoyama T."/>
            <person name="Hamanaka T."/>
            <person name="Harazono Y."/>
            <person name="Kamada H."/>
            <person name="Kobayashi W."/>
            <person name="Ujino-Ihara T."/>
            <person name="Uchiyama K."/>
            <person name="Matsumoto A."/>
            <person name="Izuno A."/>
            <person name="Tsumura Y."/>
            <person name="Toyoda A."/>
            <person name="Shigenobu S."/>
            <person name="Moriguchi Y."/>
            <person name="Ueno S."/>
            <person name="Kasahara M."/>
        </authorList>
    </citation>
    <scope>NUCLEOTIDE SEQUENCE</scope>
</reference>